<dbReference type="AlphaFoldDB" id="A0A1L0G1L5"/>
<proteinExistence type="predicted"/>
<dbReference type="EMBL" id="LT635757">
    <property type="protein sequence ID" value="SGZ50541.1"/>
    <property type="molecule type" value="Genomic_DNA"/>
</dbReference>
<sequence length="83" mass="9455">MRHSILVEEDYSNSNDYYNVENPCMYGESYKDELEPRTSGLPVEMLRSLNMTSEWGNRWSINVIQGSNFVVVIGVGELGAKCM</sequence>
<reference evidence="1 2" key="1">
    <citation type="submission" date="2016-10" db="EMBL/GenBank/DDBJ databases">
        <authorList>
            <person name="de Groot N.N."/>
        </authorList>
    </citation>
    <scope>NUCLEOTIDE SEQUENCE [LARGE SCALE GENOMIC DNA]</scope>
    <source>
        <strain evidence="1 2">CBS 141442</strain>
    </source>
</reference>
<name>A0A1L0G1L5_9ASCO</name>
<gene>
    <name evidence="1" type="ORF">SAMEA4029010_CIC11G00000000383</name>
</gene>
<dbReference type="Proteomes" id="UP000182334">
    <property type="component" value="Chromosome II"/>
</dbReference>
<keyword evidence="2" id="KW-1185">Reference proteome</keyword>
<evidence type="ECO:0000313" key="2">
    <source>
        <dbReference type="Proteomes" id="UP000182334"/>
    </source>
</evidence>
<evidence type="ECO:0000313" key="1">
    <source>
        <dbReference type="EMBL" id="SGZ50541.1"/>
    </source>
</evidence>
<organism evidence="1 2">
    <name type="scientific">Sungouiella intermedia</name>
    <dbReference type="NCBI Taxonomy" id="45354"/>
    <lineage>
        <taxon>Eukaryota</taxon>
        <taxon>Fungi</taxon>
        <taxon>Dikarya</taxon>
        <taxon>Ascomycota</taxon>
        <taxon>Saccharomycotina</taxon>
        <taxon>Pichiomycetes</taxon>
        <taxon>Metschnikowiaceae</taxon>
        <taxon>Sungouiella</taxon>
    </lineage>
</organism>
<accession>A0A1L0G1L5</accession>
<protein>
    <submittedName>
        <fullName evidence="1">CIC11C00000000383</fullName>
    </submittedName>
</protein>